<dbReference type="SMART" id="SM00044">
    <property type="entry name" value="CYCc"/>
    <property type="match status" value="1"/>
</dbReference>
<dbReference type="InterPro" id="IPR011009">
    <property type="entry name" value="Kinase-like_dom_sf"/>
</dbReference>
<dbReference type="GO" id="GO:0006935">
    <property type="term" value="P:chemotaxis"/>
    <property type="evidence" value="ECO:0007669"/>
    <property type="project" value="UniProtKB-ARBA"/>
</dbReference>
<evidence type="ECO:0000256" key="6">
    <source>
        <dbReference type="ARBA" id="ARBA00022729"/>
    </source>
</evidence>
<comment type="subcellular location">
    <subcellularLocation>
        <location evidence="2">Cell membrane</location>
        <topology evidence="2">Single-pass type I membrane protein</topology>
    </subcellularLocation>
</comment>
<evidence type="ECO:0000256" key="8">
    <source>
        <dbReference type="ARBA" id="ARBA00022989"/>
    </source>
</evidence>
<reference evidence="21" key="1">
    <citation type="submission" date="2023-06" db="EMBL/GenBank/DDBJ databases">
        <authorList>
            <person name="Delattre M."/>
        </authorList>
    </citation>
    <scope>NUCLEOTIDE SEQUENCE</scope>
    <source>
        <strain evidence="21">AF72</strain>
    </source>
</reference>
<feature type="coiled-coil region" evidence="16">
    <location>
        <begin position="786"/>
        <end position="820"/>
    </location>
</feature>
<dbReference type="InterPro" id="IPR001828">
    <property type="entry name" value="ANF_lig-bd_rcpt"/>
</dbReference>
<evidence type="ECO:0000256" key="14">
    <source>
        <dbReference type="RuleBase" id="RU000405"/>
    </source>
</evidence>
<dbReference type="InterPro" id="IPR001054">
    <property type="entry name" value="A/G_cyclase"/>
</dbReference>
<dbReference type="PROSITE" id="PS50125">
    <property type="entry name" value="GUANYLATE_CYCLASE_2"/>
    <property type="match status" value="1"/>
</dbReference>
<evidence type="ECO:0000313" key="21">
    <source>
        <dbReference type="EMBL" id="CAJ0582466.1"/>
    </source>
</evidence>
<dbReference type="AlphaFoldDB" id="A0AA36D7Y8"/>
<keyword evidence="4" id="KW-1003">Cell membrane</keyword>
<feature type="transmembrane region" description="Helical" evidence="18">
    <location>
        <begin position="442"/>
        <end position="468"/>
    </location>
</feature>
<keyword evidence="6" id="KW-0732">Signal</keyword>
<dbReference type="GO" id="GO:0005524">
    <property type="term" value="F:ATP binding"/>
    <property type="evidence" value="ECO:0007669"/>
    <property type="project" value="InterPro"/>
</dbReference>
<evidence type="ECO:0000256" key="2">
    <source>
        <dbReference type="ARBA" id="ARBA00004251"/>
    </source>
</evidence>
<evidence type="ECO:0000313" key="22">
    <source>
        <dbReference type="Proteomes" id="UP001177023"/>
    </source>
</evidence>
<dbReference type="CDD" id="cd07302">
    <property type="entry name" value="CHD"/>
    <property type="match status" value="1"/>
</dbReference>
<feature type="region of interest" description="Disordered" evidence="17">
    <location>
        <begin position="1038"/>
        <end position="1066"/>
    </location>
</feature>
<evidence type="ECO:0000256" key="3">
    <source>
        <dbReference type="ARBA" id="ARBA00012202"/>
    </source>
</evidence>
<comment type="catalytic activity">
    <reaction evidence="1 15">
        <text>GTP = 3',5'-cyclic GMP + diphosphate</text>
        <dbReference type="Rhea" id="RHEA:13665"/>
        <dbReference type="ChEBI" id="CHEBI:33019"/>
        <dbReference type="ChEBI" id="CHEBI:37565"/>
        <dbReference type="ChEBI" id="CHEBI:57746"/>
        <dbReference type="EC" id="4.6.1.2"/>
    </reaction>
</comment>
<dbReference type="CDD" id="cd06352">
    <property type="entry name" value="PBP1_NPR_GC-like"/>
    <property type="match status" value="1"/>
</dbReference>
<feature type="domain" description="Guanylate cyclase" evidence="20">
    <location>
        <begin position="852"/>
        <end position="982"/>
    </location>
</feature>
<evidence type="ECO:0000256" key="5">
    <source>
        <dbReference type="ARBA" id="ARBA00022692"/>
    </source>
</evidence>
<evidence type="ECO:0000256" key="17">
    <source>
        <dbReference type="SAM" id="MobiDB-lite"/>
    </source>
</evidence>
<evidence type="ECO:0000256" key="16">
    <source>
        <dbReference type="SAM" id="Coils"/>
    </source>
</evidence>
<feature type="compositionally biased region" description="Pro residues" evidence="17">
    <location>
        <begin position="1044"/>
        <end position="1062"/>
    </location>
</feature>
<organism evidence="21 22">
    <name type="scientific">Mesorhabditis spiculigera</name>
    <dbReference type="NCBI Taxonomy" id="96644"/>
    <lineage>
        <taxon>Eukaryota</taxon>
        <taxon>Metazoa</taxon>
        <taxon>Ecdysozoa</taxon>
        <taxon>Nematoda</taxon>
        <taxon>Chromadorea</taxon>
        <taxon>Rhabditida</taxon>
        <taxon>Rhabditina</taxon>
        <taxon>Rhabditomorpha</taxon>
        <taxon>Rhabditoidea</taxon>
        <taxon>Rhabditidae</taxon>
        <taxon>Mesorhabditinae</taxon>
        <taxon>Mesorhabditis</taxon>
    </lineage>
</organism>
<dbReference type="InterPro" id="IPR028082">
    <property type="entry name" value="Peripla_BP_I"/>
</dbReference>
<evidence type="ECO:0000259" key="20">
    <source>
        <dbReference type="PROSITE" id="PS50125"/>
    </source>
</evidence>
<keyword evidence="16" id="KW-0175">Coiled coil</keyword>
<dbReference type="Gene3D" id="3.30.70.1230">
    <property type="entry name" value="Nucleotide cyclase"/>
    <property type="match status" value="1"/>
</dbReference>
<dbReference type="SUPFAM" id="SSF55073">
    <property type="entry name" value="Nucleotide cyclase"/>
    <property type="match status" value="1"/>
</dbReference>
<dbReference type="InterPro" id="IPR011645">
    <property type="entry name" value="HNOB_dom_associated"/>
</dbReference>
<evidence type="ECO:0000256" key="11">
    <source>
        <dbReference type="ARBA" id="ARBA00023180"/>
    </source>
</evidence>
<evidence type="ECO:0000256" key="15">
    <source>
        <dbReference type="RuleBase" id="RU003431"/>
    </source>
</evidence>
<dbReference type="PANTHER" id="PTHR11920">
    <property type="entry name" value="GUANYLYL CYCLASE"/>
    <property type="match status" value="1"/>
</dbReference>
<name>A0AA36D7Y8_9BILA</name>
<dbReference type="InterPro" id="IPR001245">
    <property type="entry name" value="Ser-Thr/Tyr_kinase_cat_dom"/>
</dbReference>
<dbReference type="GO" id="GO:0004016">
    <property type="term" value="F:adenylate cyclase activity"/>
    <property type="evidence" value="ECO:0007669"/>
    <property type="project" value="TreeGrafter"/>
</dbReference>
<dbReference type="EC" id="4.6.1.2" evidence="3 15"/>
<dbReference type="Pfam" id="PF01094">
    <property type="entry name" value="ANF_receptor"/>
    <property type="match status" value="1"/>
</dbReference>
<evidence type="ECO:0000256" key="7">
    <source>
        <dbReference type="ARBA" id="ARBA00022741"/>
    </source>
</evidence>
<keyword evidence="12 14" id="KW-0456">Lyase</keyword>
<dbReference type="SUPFAM" id="SSF53822">
    <property type="entry name" value="Periplasmic binding protein-like I"/>
    <property type="match status" value="1"/>
</dbReference>
<keyword evidence="9 18" id="KW-0472">Membrane</keyword>
<keyword evidence="13 15" id="KW-0141">cGMP biosynthesis</keyword>
<dbReference type="GO" id="GO:0004383">
    <property type="term" value="F:guanylate cyclase activity"/>
    <property type="evidence" value="ECO:0007669"/>
    <property type="project" value="UniProtKB-EC"/>
</dbReference>
<dbReference type="GO" id="GO:0005886">
    <property type="term" value="C:plasma membrane"/>
    <property type="evidence" value="ECO:0007669"/>
    <property type="project" value="UniProtKB-SubCell"/>
</dbReference>
<keyword evidence="22" id="KW-1185">Reference proteome</keyword>
<evidence type="ECO:0000256" key="13">
    <source>
        <dbReference type="ARBA" id="ARBA00023293"/>
    </source>
</evidence>
<comment type="similarity">
    <text evidence="14">Belongs to the adenylyl cyclase class-4/guanylyl cyclase family.</text>
</comment>
<dbReference type="InterPro" id="IPR050401">
    <property type="entry name" value="Cyclic_nucleotide_synthase"/>
</dbReference>
<dbReference type="PROSITE" id="PS00452">
    <property type="entry name" value="GUANYLATE_CYCLASE_1"/>
    <property type="match status" value="1"/>
</dbReference>
<evidence type="ECO:0000256" key="4">
    <source>
        <dbReference type="ARBA" id="ARBA00022475"/>
    </source>
</evidence>
<evidence type="ECO:0000256" key="10">
    <source>
        <dbReference type="ARBA" id="ARBA00023170"/>
    </source>
</evidence>
<dbReference type="GO" id="GO:0035556">
    <property type="term" value="P:intracellular signal transduction"/>
    <property type="evidence" value="ECO:0007669"/>
    <property type="project" value="InterPro"/>
</dbReference>
<keyword evidence="5 18" id="KW-0812">Transmembrane</keyword>
<sequence length="1078" mass="119459">MFVRGIRDLQYEVGYETSAGAIIVAQERIRKERLLDGYDFNYVIDFDNCVEAEAVGLAVDMILNRGANIIIGPTCNDPAIATAVLASYYDTPVFAWGLTTSSDLANVARFPSTIILVPNWFHLSIAMLSTFRELGWKEFAFIYSSINDEGQCPFFKADLQDAVTELGNTVITTYTTELKDFTNATLQAALQEIDSRARIIVACVASGYGLSRKLMLAASDAGMTTEDYVWVFPSITALAYDDGTRQTDGTALNVWQSSPADGRDETAKQAFTRTLLFTEATAQGDDYDEFGKQVMSKMPLAPFYCTTCNNLTVSTGAGHLHDAFYIYAKALNKSLGQSEDALNNGTALLINAAGTYEGINGNITVASNGGVQPKFVLEALTQAYETGIFWQIELINGISPNITRIVPNTESIFAFYSQGVPDDQATCSLSGRNCAANIFVDYLGWFIVGIVAVLITICCAIFGVILALRARMDEKRRLNSMWRVPYLELTEVRNATSKADSQSQMSLQSDKSGSKSEWSNKLSMESKMSVKGNQVYFIYQKEPILGLPHDIVVRFDEEDAHEFRLMRSIEQDNLNRFIGLSIDGPKIYSLWRFCHRGSLTDVITRGSMPLDGFFIYSLIMDIVNGLYFIHNSFLKCHGQLTSRSCLLDDRWQLKISQYGLSSLRTNANVKREEMLWTAPEHLRDFSVIGSQAGDIYSMSIIASELVGKTSPWNLENRVETAEEVVHMVSKGLSPPMRPSLFPPDGVEISQSILLLIKDCWDEIPGKRPDINIVRTMMRNMHNGKQKNLMDHVLQTLEEHAESLEREVDSRTKELIDEKKKSDLLLYRMLPKQVADKLKLGQPIDPEGFESVTIFFSDVVGFTSIASRCTPLQVVNLLNGLYTIFDGIIEKHDAYKVETIGDGYLCVSGLPHRNGKRHIKEICDMSLELNSELRGFRVAHLPDVTVQIRVGVHTGPCVAGVVGLTMPRYCLFGDAVNTASRMESNGKAAMIHLSPEALAAVTNYGGYVTESRGEVIIKGKGVMETFWLLGRVGEVASTGRKAWATPPPKPMPGLSPPPAPQPQPQTDAAMYVDYLNSGR</sequence>
<dbReference type="FunFam" id="3.30.70.1230:FF:000023">
    <property type="entry name" value="Guanylate cyclase"/>
    <property type="match status" value="1"/>
</dbReference>
<dbReference type="EMBL" id="CATQJA010002664">
    <property type="protein sequence ID" value="CAJ0582466.1"/>
    <property type="molecule type" value="Genomic_DNA"/>
</dbReference>
<accession>A0AA36D7Y8</accession>
<dbReference type="GO" id="GO:0001653">
    <property type="term" value="F:peptide receptor activity"/>
    <property type="evidence" value="ECO:0007669"/>
    <property type="project" value="TreeGrafter"/>
</dbReference>
<protein>
    <recommendedName>
        <fullName evidence="3 15">Guanylate cyclase</fullName>
        <ecNumber evidence="3 15">4.6.1.2</ecNumber>
    </recommendedName>
</protein>
<dbReference type="Pfam" id="PF00211">
    <property type="entry name" value="Guanylate_cyc"/>
    <property type="match status" value="1"/>
</dbReference>
<evidence type="ECO:0000256" key="9">
    <source>
        <dbReference type="ARBA" id="ARBA00023136"/>
    </source>
</evidence>
<dbReference type="Proteomes" id="UP001177023">
    <property type="component" value="Unassembled WGS sequence"/>
</dbReference>
<dbReference type="SUPFAM" id="SSF56112">
    <property type="entry name" value="Protein kinase-like (PK-like)"/>
    <property type="match status" value="1"/>
</dbReference>
<evidence type="ECO:0000256" key="18">
    <source>
        <dbReference type="SAM" id="Phobius"/>
    </source>
</evidence>
<dbReference type="InterPro" id="IPR000719">
    <property type="entry name" value="Prot_kinase_dom"/>
</dbReference>
<keyword evidence="7" id="KW-0547">Nucleotide-binding</keyword>
<keyword evidence="10" id="KW-0675">Receptor</keyword>
<keyword evidence="11" id="KW-0325">Glycoprotein</keyword>
<feature type="non-terminal residue" evidence="21">
    <location>
        <position position="1078"/>
    </location>
</feature>
<dbReference type="Pfam" id="PF07701">
    <property type="entry name" value="HNOBA"/>
    <property type="match status" value="1"/>
</dbReference>
<evidence type="ECO:0000259" key="19">
    <source>
        <dbReference type="PROSITE" id="PS50011"/>
    </source>
</evidence>
<dbReference type="PANTHER" id="PTHR11920:SF495">
    <property type="entry name" value="RECEPTOR-TYPE GUANYLATE CYCLASE GCY-7"/>
    <property type="match status" value="1"/>
</dbReference>
<keyword evidence="8 18" id="KW-1133">Transmembrane helix</keyword>
<evidence type="ECO:0000256" key="12">
    <source>
        <dbReference type="ARBA" id="ARBA00023239"/>
    </source>
</evidence>
<dbReference type="GO" id="GO:0004672">
    <property type="term" value="F:protein kinase activity"/>
    <property type="evidence" value="ECO:0007669"/>
    <property type="project" value="InterPro"/>
</dbReference>
<dbReference type="Pfam" id="PF07714">
    <property type="entry name" value="PK_Tyr_Ser-Thr"/>
    <property type="match status" value="1"/>
</dbReference>
<dbReference type="PROSITE" id="PS50011">
    <property type="entry name" value="PROTEIN_KINASE_DOM"/>
    <property type="match status" value="1"/>
</dbReference>
<feature type="domain" description="Protein kinase" evidence="19">
    <location>
        <begin position="451"/>
        <end position="780"/>
    </location>
</feature>
<feature type="region of interest" description="Disordered" evidence="17">
    <location>
        <begin position="498"/>
        <end position="517"/>
    </location>
</feature>
<comment type="caution">
    <text evidence="21">The sequence shown here is derived from an EMBL/GenBank/DDBJ whole genome shotgun (WGS) entry which is preliminary data.</text>
</comment>
<feature type="transmembrane region" description="Helical" evidence="18">
    <location>
        <begin position="613"/>
        <end position="630"/>
    </location>
</feature>
<dbReference type="GO" id="GO:0007168">
    <property type="term" value="P:receptor guanylyl cyclase signaling pathway"/>
    <property type="evidence" value="ECO:0007669"/>
    <property type="project" value="TreeGrafter"/>
</dbReference>
<dbReference type="Gene3D" id="3.40.50.2300">
    <property type="match status" value="2"/>
</dbReference>
<dbReference type="InterPro" id="IPR018297">
    <property type="entry name" value="A/G_cyclase_CS"/>
</dbReference>
<gene>
    <name evidence="21" type="ORF">MSPICULIGERA_LOCUS20597</name>
</gene>
<evidence type="ECO:0000256" key="1">
    <source>
        <dbReference type="ARBA" id="ARBA00001436"/>
    </source>
</evidence>
<proteinExistence type="inferred from homology"/>
<dbReference type="GO" id="GO:0007635">
    <property type="term" value="P:chemosensory behavior"/>
    <property type="evidence" value="ECO:0007669"/>
    <property type="project" value="UniProtKB-ARBA"/>
</dbReference>
<dbReference type="Gene3D" id="1.10.510.10">
    <property type="entry name" value="Transferase(Phosphotransferase) domain 1"/>
    <property type="match status" value="1"/>
</dbReference>
<dbReference type="InterPro" id="IPR029787">
    <property type="entry name" value="Nucleotide_cyclase"/>
</dbReference>